<dbReference type="RefSeq" id="WP_268600213.1">
    <property type="nucleotide sequence ID" value="NZ_JAMDNP010000050.1"/>
</dbReference>
<evidence type="ECO:0000313" key="2">
    <source>
        <dbReference type="Proteomes" id="UP001527181"/>
    </source>
</evidence>
<organism evidence="1 2">
    <name type="scientific">Paenibacillus alvei</name>
    <name type="common">Bacillus alvei</name>
    <dbReference type="NCBI Taxonomy" id="44250"/>
    <lineage>
        <taxon>Bacteria</taxon>
        <taxon>Bacillati</taxon>
        <taxon>Bacillota</taxon>
        <taxon>Bacilli</taxon>
        <taxon>Bacillales</taxon>
        <taxon>Paenibacillaceae</taxon>
        <taxon>Paenibacillus</taxon>
    </lineage>
</organism>
<evidence type="ECO:0000313" key="1">
    <source>
        <dbReference type="EMBL" id="MCY9763173.1"/>
    </source>
</evidence>
<dbReference type="Proteomes" id="UP001527181">
    <property type="component" value="Unassembled WGS sequence"/>
</dbReference>
<sequence>MKFHVYIDDKFVNTFSSQKEINDVNLGKVAIEKSEPLNQENSEINLYFKTVDESPEDLRDKLVMLLKKHEGNSFEGTLESSDPGTFHFISYIPNAKLNIGESGIVVADQRERYYFAIPFENLRGITDESDERRTAYYISYKNGYCILVEINNEY</sequence>
<protein>
    <submittedName>
        <fullName evidence="1">Uncharacterized protein</fullName>
    </submittedName>
</protein>
<gene>
    <name evidence="1" type="ORF">M5X12_21815</name>
</gene>
<accession>A0ABT4H2J1</accession>
<name>A0ABT4H2J1_PAEAL</name>
<comment type="caution">
    <text evidence="1">The sequence shown here is derived from an EMBL/GenBank/DDBJ whole genome shotgun (WGS) entry which is preliminary data.</text>
</comment>
<dbReference type="EMBL" id="JAMDNP010000050">
    <property type="protein sequence ID" value="MCY9763173.1"/>
    <property type="molecule type" value="Genomic_DNA"/>
</dbReference>
<reference evidence="1 2" key="1">
    <citation type="submission" date="2022-05" db="EMBL/GenBank/DDBJ databases">
        <title>Genome Sequencing of Bee-Associated Microbes.</title>
        <authorList>
            <person name="Dunlap C."/>
        </authorList>
    </citation>
    <scope>NUCLEOTIDE SEQUENCE [LARGE SCALE GENOMIC DNA]</scope>
    <source>
        <strain evidence="1 2">NRRL B-04010</strain>
    </source>
</reference>
<keyword evidence="2" id="KW-1185">Reference proteome</keyword>
<proteinExistence type="predicted"/>